<accession>A0A644ZU21</accession>
<feature type="transmembrane region" description="Helical" evidence="4">
    <location>
        <begin position="167"/>
        <end position="188"/>
    </location>
</feature>
<dbReference type="GO" id="GO:0003677">
    <property type="term" value="F:DNA binding"/>
    <property type="evidence" value="ECO:0007669"/>
    <property type="project" value="UniProtKB-KW"/>
</dbReference>
<dbReference type="InterPro" id="IPR000792">
    <property type="entry name" value="Tscrpt_reg_LuxR_C"/>
</dbReference>
<feature type="transmembrane region" description="Helical" evidence="4">
    <location>
        <begin position="127"/>
        <end position="146"/>
    </location>
</feature>
<reference evidence="6" key="1">
    <citation type="submission" date="2019-08" db="EMBL/GenBank/DDBJ databases">
        <authorList>
            <person name="Kucharzyk K."/>
            <person name="Murdoch R.W."/>
            <person name="Higgins S."/>
            <person name="Loffler F."/>
        </authorList>
    </citation>
    <scope>NUCLEOTIDE SEQUENCE</scope>
</reference>
<protein>
    <submittedName>
        <fullName evidence="6">HTH-type transcriptional regulator MalT</fullName>
    </submittedName>
</protein>
<dbReference type="AlphaFoldDB" id="A0A644ZU21"/>
<feature type="domain" description="HTH luxR-type" evidence="5">
    <location>
        <begin position="261"/>
        <end position="326"/>
    </location>
</feature>
<gene>
    <name evidence="6" type="primary">malT_19</name>
    <name evidence="6" type="ORF">SDC9_91148</name>
</gene>
<dbReference type="PANTHER" id="PTHR44688:SF16">
    <property type="entry name" value="DNA-BINDING TRANSCRIPTIONAL ACTIVATOR DEVR_DOSR"/>
    <property type="match status" value="1"/>
</dbReference>
<keyword evidence="4" id="KW-1133">Transmembrane helix</keyword>
<evidence type="ECO:0000259" key="5">
    <source>
        <dbReference type="PROSITE" id="PS50043"/>
    </source>
</evidence>
<keyword evidence="4" id="KW-0812">Transmembrane</keyword>
<dbReference type="PROSITE" id="PS50043">
    <property type="entry name" value="HTH_LUXR_2"/>
    <property type="match status" value="1"/>
</dbReference>
<feature type="transmembrane region" description="Helical" evidence="4">
    <location>
        <begin position="67"/>
        <end position="90"/>
    </location>
</feature>
<feature type="transmembrane region" description="Helical" evidence="4">
    <location>
        <begin position="102"/>
        <end position="121"/>
    </location>
</feature>
<dbReference type="PRINTS" id="PR00038">
    <property type="entry name" value="HTHLUXR"/>
</dbReference>
<dbReference type="SUPFAM" id="SSF46894">
    <property type="entry name" value="C-terminal effector domain of the bipartite response regulators"/>
    <property type="match status" value="1"/>
</dbReference>
<sequence>MDMLIFVYNIILLVLFTVVTSYSFKAYLYKKEKLHFYISILFMFYIFDNVVIYMTEFLDKFSSAYDLSFLIAPTFKTIIFIVTGLCLILIQENVLKLKVKPFDICVYLILVSAVLIVPFIFKKDLMVWLYYLPYQLFTFYLSYIGILYLNKNTNLINNKFIKNYRTLLLLTAVFSILIVIEDSIVIFNFDIYSDVLVKINNRNLCEDILSIIYALFGIKYYSHLMTLSPNEYNKPQENSNIVIDDNLIKKESISHKALYADFAETYNLTPREIEILNLLLQDKTNKDISEELTISLGTVKTHVHNIYQKVDVTKRHMLIKIYKEFCDEIKKENDVEIIYF</sequence>
<organism evidence="6">
    <name type="scientific">bioreactor metagenome</name>
    <dbReference type="NCBI Taxonomy" id="1076179"/>
    <lineage>
        <taxon>unclassified sequences</taxon>
        <taxon>metagenomes</taxon>
        <taxon>ecological metagenomes</taxon>
    </lineage>
</organism>
<dbReference type="SMART" id="SM00421">
    <property type="entry name" value="HTH_LUXR"/>
    <property type="match status" value="1"/>
</dbReference>
<evidence type="ECO:0000256" key="4">
    <source>
        <dbReference type="SAM" id="Phobius"/>
    </source>
</evidence>
<keyword evidence="2" id="KW-0238">DNA-binding</keyword>
<dbReference type="CDD" id="cd06170">
    <property type="entry name" value="LuxR_C_like"/>
    <property type="match status" value="1"/>
</dbReference>
<dbReference type="GO" id="GO:0006355">
    <property type="term" value="P:regulation of DNA-templated transcription"/>
    <property type="evidence" value="ECO:0007669"/>
    <property type="project" value="InterPro"/>
</dbReference>
<keyword evidence="3" id="KW-0804">Transcription</keyword>
<dbReference type="Gene3D" id="1.10.10.10">
    <property type="entry name" value="Winged helix-like DNA-binding domain superfamily/Winged helix DNA-binding domain"/>
    <property type="match status" value="1"/>
</dbReference>
<keyword evidence="4" id="KW-0472">Membrane</keyword>
<dbReference type="EMBL" id="VSSQ01010489">
    <property type="protein sequence ID" value="MPM44470.1"/>
    <property type="molecule type" value="Genomic_DNA"/>
</dbReference>
<dbReference type="PROSITE" id="PS00622">
    <property type="entry name" value="HTH_LUXR_1"/>
    <property type="match status" value="1"/>
</dbReference>
<dbReference type="PANTHER" id="PTHR44688">
    <property type="entry name" value="DNA-BINDING TRANSCRIPTIONAL ACTIVATOR DEVR_DOSR"/>
    <property type="match status" value="1"/>
</dbReference>
<name>A0A644ZU21_9ZZZZ</name>
<dbReference type="InterPro" id="IPR016032">
    <property type="entry name" value="Sig_transdc_resp-reg_C-effctor"/>
</dbReference>
<proteinExistence type="predicted"/>
<comment type="caution">
    <text evidence="6">The sequence shown here is derived from an EMBL/GenBank/DDBJ whole genome shotgun (WGS) entry which is preliminary data.</text>
</comment>
<feature type="transmembrane region" description="Helical" evidence="4">
    <location>
        <begin position="36"/>
        <end position="55"/>
    </location>
</feature>
<dbReference type="InterPro" id="IPR036388">
    <property type="entry name" value="WH-like_DNA-bd_sf"/>
</dbReference>
<evidence type="ECO:0000256" key="3">
    <source>
        <dbReference type="ARBA" id="ARBA00023163"/>
    </source>
</evidence>
<feature type="transmembrane region" description="Helical" evidence="4">
    <location>
        <begin position="6"/>
        <end position="24"/>
    </location>
</feature>
<dbReference type="Pfam" id="PF00196">
    <property type="entry name" value="GerE"/>
    <property type="match status" value="1"/>
</dbReference>
<evidence type="ECO:0000313" key="6">
    <source>
        <dbReference type="EMBL" id="MPM44470.1"/>
    </source>
</evidence>
<evidence type="ECO:0000256" key="2">
    <source>
        <dbReference type="ARBA" id="ARBA00023125"/>
    </source>
</evidence>
<keyword evidence="1" id="KW-0805">Transcription regulation</keyword>
<evidence type="ECO:0000256" key="1">
    <source>
        <dbReference type="ARBA" id="ARBA00023015"/>
    </source>
</evidence>